<feature type="chain" id="PRO_5017337839" evidence="1">
    <location>
        <begin position="20"/>
        <end position="212"/>
    </location>
</feature>
<evidence type="ECO:0000313" key="2">
    <source>
        <dbReference type="EMBL" id="RHZ57505.1"/>
    </source>
</evidence>
<evidence type="ECO:0000313" key="3">
    <source>
        <dbReference type="Proteomes" id="UP000266861"/>
    </source>
</evidence>
<keyword evidence="3" id="KW-1185">Reference proteome</keyword>
<comment type="caution">
    <text evidence="2">The sequence shown here is derived from an EMBL/GenBank/DDBJ whole genome shotgun (WGS) entry which is preliminary data.</text>
</comment>
<dbReference type="AlphaFoldDB" id="A0A397H308"/>
<accession>A0A397H308</accession>
<keyword evidence="1" id="KW-0732">Signal</keyword>
<proteinExistence type="predicted"/>
<protein>
    <submittedName>
        <fullName evidence="2">Uncharacterized protein</fullName>
    </submittedName>
</protein>
<evidence type="ECO:0000256" key="1">
    <source>
        <dbReference type="SAM" id="SignalP"/>
    </source>
</evidence>
<name>A0A397H308_9GLOM</name>
<organism evidence="2 3">
    <name type="scientific">Diversispora epigaea</name>
    <dbReference type="NCBI Taxonomy" id="1348612"/>
    <lineage>
        <taxon>Eukaryota</taxon>
        <taxon>Fungi</taxon>
        <taxon>Fungi incertae sedis</taxon>
        <taxon>Mucoromycota</taxon>
        <taxon>Glomeromycotina</taxon>
        <taxon>Glomeromycetes</taxon>
        <taxon>Diversisporales</taxon>
        <taxon>Diversisporaceae</taxon>
        <taxon>Diversispora</taxon>
    </lineage>
</organism>
<reference evidence="2 3" key="1">
    <citation type="submission" date="2018-08" db="EMBL/GenBank/DDBJ databases">
        <title>Genome and evolution of the arbuscular mycorrhizal fungus Diversispora epigaea (formerly Glomus versiforme) and its bacterial endosymbionts.</title>
        <authorList>
            <person name="Sun X."/>
            <person name="Fei Z."/>
            <person name="Harrison M."/>
        </authorList>
    </citation>
    <scope>NUCLEOTIDE SEQUENCE [LARGE SCALE GENOMIC DNA]</scope>
    <source>
        <strain evidence="2 3">IT104</strain>
    </source>
</reference>
<dbReference type="EMBL" id="PQFF01000346">
    <property type="protein sequence ID" value="RHZ57505.1"/>
    <property type="molecule type" value="Genomic_DNA"/>
</dbReference>
<feature type="signal peptide" evidence="1">
    <location>
        <begin position="1"/>
        <end position="19"/>
    </location>
</feature>
<dbReference type="Proteomes" id="UP000266861">
    <property type="component" value="Unassembled WGS sequence"/>
</dbReference>
<gene>
    <name evidence="2" type="ORF">Glove_386g54</name>
</gene>
<sequence>MKFNTYPLLFVIFAVIASAMPFNETMLNLMERDEKCPITHTDSCCYDHGEGCYNDVAAYAWGIACRDKYGSNRVPVPIKCDDNYNVSIIPFFGISGNNPGSYSWAFSEPCGGDDGCACCNDYNRGGYYKWANWCESKWEWSAYHDYVCFKWDKCSGVDCCIVYPYQFRCGESACTCIFEPEKSCASAIETYCWAKCGANAPCNTRSLNATYN</sequence>